<name>A0AAD8MCR6_9APIA</name>
<dbReference type="Proteomes" id="UP001237642">
    <property type="component" value="Unassembled WGS sequence"/>
</dbReference>
<evidence type="ECO:0000313" key="3">
    <source>
        <dbReference type="Proteomes" id="UP001237642"/>
    </source>
</evidence>
<proteinExistence type="predicted"/>
<accession>A0AAD8MCR6</accession>
<keyword evidence="1" id="KW-0812">Transmembrane</keyword>
<feature type="transmembrane region" description="Helical" evidence="1">
    <location>
        <begin position="29"/>
        <end position="50"/>
    </location>
</feature>
<protein>
    <recommendedName>
        <fullName evidence="4">Sugar phosphate transporter domain-containing protein</fullName>
    </recommendedName>
</protein>
<dbReference type="AlphaFoldDB" id="A0AAD8MCR6"/>
<keyword evidence="1" id="KW-1133">Transmembrane helix</keyword>
<reference evidence="2" key="1">
    <citation type="submission" date="2023-02" db="EMBL/GenBank/DDBJ databases">
        <title>Genome of toxic invasive species Heracleum sosnowskyi carries increased number of genes despite the absence of recent whole-genome duplications.</title>
        <authorList>
            <person name="Schelkunov M."/>
            <person name="Shtratnikova V."/>
            <person name="Makarenko M."/>
            <person name="Klepikova A."/>
            <person name="Omelchenko D."/>
            <person name="Novikova G."/>
            <person name="Obukhova E."/>
            <person name="Bogdanov V."/>
            <person name="Penin A."/>
            <person name="Logacheva M."/>
        </authorList>
    </citation>
    <scope>NUCLEOTIDE SEQUENCE</scope>
    <source>
        <strain evidence="2">Hsosn_3</strain>
        <tissue evidence="2">Leaf</tissue>
    </source>
</reference>
<reference evidence="2" key="2">
    <citation type="submission" date="2023-05" db="EMBL/GenBank/DDBJ databases">
        <authorList>
            <person name="Schelkunov M.I."/>
        </authorList>
    </citation>
    <scope>NUCLEOTIDE SEQUENCE</scope>
    <source>
        <strain evidence="2">Hsosn_3</strain>
        <tissue evidence="2">Leaf</tissue>
    </source>
</reference>
<feature type="transmembrane region" description="Helical" evidence="1">
    <location>
        <begin position="102"/>
        <end position="121"/>
    </location>
</feature>
<sequence>MVTILKNVTNILTAIGELYIFRKLQNQQVWAAMFLMIIFAITGGITDLTFDSVGYAWQFSNYVLTASYTLDNQVPEYGTGVDFNIPDTTRCPHRQDVAKGGTVSAVSVAGAIGVGAGIWVWKKVREKVLVTHGVQSNENRLF</sequence>
<evidence type="ECO:0000256" key="1">
    <source>
        <dbReference type="SAM" id="Phobius"/>
    </source>
</evidence>
<comment type="caution">
    <text evidence="2">The sequence shown here is derived from an EMBL/GenBank/DDBJ whole genome shotgun (WGS) entry which is preliminary data.</text>
</comment>
<evidence type="ECO:0008006" key="4">
    <source>
        <dbReference type="Google" id="ProtNLM"/>
    </source>
</evidence>
<evidence type="ECO:0000313" key="2">
    <source>
        <dbReference type="EMBL" id="KAK1367924.1"/>
    </source>
</evidence>
<keyword evidence="1" id="KW-0472">Membrane</keyword>
<gene>
    <name evidence="2" type="ORF">POM88_034016</name>
</gene>
<organism evidence="2 3">
    <name type="scientific">Heracleum sosnowskyi</name>
    <dbReference type="NCBI Taxonomy" id="360622"/>
    <lineage>
        <taxon>Eukaryota</taxon>
        <taxon>Viridiplantae</taxon>
        <taxon>Streptophyta</taxon>
        <taxon>Embryophyta</taxon>
        <taxon>Tracheophyta</taxon>
        <taxon>Spermatophyta</taxon>
        <taxon>Magnoliopsida</taxon>
        <taxon>eudicotyledons</taxon>
        <taxon>Gunneridae</taxon>
        <taxon>Pentapetalae</taxon>
        <taxon>asterids</taxon>
        <taxon>campanulids</taxon>
        <taxon>Apiales</taxon>
        <taxon>Apiaceae</taxon>
        <taxon>Apioideae</taxon>
        <taxon>apioid superclade</taxon>
        <taxon>Tordylieae</taxon>
        <taxon>Tordyliinae</taxon>
        <taxon>Heracleum</taxon>
    </lineage>
</organism>
<keyword evidence="3" id="KW-1185">Reference proteome</keyword>
<dbReference type="EMBL" id="JAUIZM010000008">
    <property type="protein sequence ID" value="KAK1367924.1"/>
    <property type="molecule type" value="Genomic_DNA"/>
</dbReference>